<dbReference type="InterPro" id="IPR021321">
    <property type="entry name" value="DUF2922"/>
</dbReference>
<dbReference type="EMBL" id="CACRTR010000011">
    <property type="protein sequence ID" value="VYU39498.1"/>
    <property type="molecule type" value="Genomic_DNA"/>
</dbReference>
<dbReference type="Pfam" id="PF11148">
    <property type="entry name" value="DUF2922"/>
    <property type="match status" value="1"/>
</dbReference>
<dbReference type="AlphaFoldDB" id="A0A6N3EI98"/>
<accession>A0A6N3EI98</accession>
<reference evidence="1" key="1">
    <citation type="submission" date="2019-11" db="EMBL/GenBank/DDBJ databases">
        <authorList>
            <person name="Feng L."/>
        </authorList>
    </citation>
    <scope>NUCLEOTIDE SEQUENCE</scope>
    <source>
        <strain evidence="1">ElimosumLFYP34</strain>
    </source>
</reference>
<evidence type="ECO:0000313" key="1">
    <source>
        <dbReference type="EMBL" id="VYU39498.1"/>
    </source>
</evidence>
<gene>
    <name evidence="1" type="ORF">ELLFYP34_03456</name>
</gene>
<sequence>MAVEQKKELVMYFERTDGKEFRMTIPHYKEGLTDEEVKTGADGIVTDNIFKPEGFPLAKLSGAKRVDTTTTDVAVE</sequence>
<proteinExistence type="predicted"/>
<name>A0A6N3EI98_EUBLI</name>
<organism evidence="1">
    <name type="scientific">Eubacterium limosum</name>
    <dbReference type="NCBI Taxonomy" id="1736"/>
    <lineage>
        <taxon>Bacteria</taxon>
        <taxon>Bacillati</taxon>
        <taxon>Bacillota</taxon>
        <taxon>Clostridia</taxon>
        <taxon>Eubacteriales</taxon>
        <taxon>Eubacteriaceae</taxon>
        <taxon>Eubacterium</taxon>
    </lineage>
</organism>
<protein>
    <submittedName>
        <fullName evidence="1">Uncharacterized protein</fullName>
    </submittedName>
</protein>